<dbReference type="GO" id="GO:0008023">
    <property type="term" value="C:transcription elongation factor complex"/>
    <property type="evidence" value="ECO:0007669"/>
    <property type="project" value="TreeGrafter"/>
</dbReference>
<dbReference type="SUPFAM" id="SSF55550">
    <property type="entry name" value="SH2 domain"/>
    <property type="match status" value="1"/>
</dbReference>
<dbReference type="CDD" id="cd09918">
    <property type="entry name" value="SH2_Nterm_SPT6_like"/>
    <property type="match status" value="1"/>
</dbReference>
<dbReference type="Proteomes" id="UP000887578">
    <property type="component" value="Unplaced"/>
</dbReference>
<dbReference type="Pfam" id="PF14633">
    <property type="entry name" value="SH2_2"/>
    <property type="match status" value="1"/>
</dbReference>
<sequence length="111" mass="13344">MEQDESIIRPSSSAPDHLLVTWKVTDDIYQHITVREENEFLYFNFGKTLYIKDDSFEDLDEILARSIQPLIEYTREILSYRYFLETYKAEQKEDINDYLAREKAADPRRIL</sequence>
<organism evidence="2 3">
    <name type="scientific">Panagrolaimus davidi</name>
    <dbReference type="NCBI Taxonomy" id="227884"/>
    <lineage>
        <taxon>Eukaryota</taxon>
        <taxon>Metazoa</taxon>
        <taxon>Ecdysozoa</taxon>
        <taxon>Nematoda</taxon>
        <taxon>Chromadorea</taxon>
        <taxon>Rhabditida</taxon>
        <taxon>Tylenchina</taxon>
        <taxon>Panagrolaimomorpha</taxon>
        <taxon>Panagrolaimoidea</taxon>
        <taxon>Panagrolaimidae</taxon>
        <taxon>Panagrolaimus</taxon>
    </lineage>
</organism>
<keyword evidence="2" id="KW-1185">Reference proteome</keyword>
<dbReference type="PANTHER" id="PTHR10145">
    <property type="entry name" value="TRANSCRIPTION ELONGATION FACTOR SPT6"/>
    <property type="match status" value="1"/>
</dbReference>
<dbReference type="InterPro" id="IPR017072">
    <property type="entry name" value="TF_Spt6"/>
</dbReference>
<reference evidence="3" key="1">
    <citation type="submission" date="2022-11" db="UniProtKB">
        <authorList>
            <consortium name="WormBaseParasite"/>
        </authorList>
    </citation>
    <scope>IDENTIFICATION</scope>
</reference>
<proteinExistence type="predicted"/>
<feature type="domain" description="Spt6 SH2" evidence="1">
    <location>
        <begin position="2"/>
        <end position="110"/>
    </location>
</feature>
<dbReference type="AlphaFoldDB" id="A0A914Q294"/>
<dbReference type="PANTHER" id="PTHR10145:SF6">
    <property type="entry name" value="TRANSCRIPTION ELONGATION FACTOR SPT6"/>
    <property type="match status" value="1"/>
</dbReference>
<evidence type="ECO:0000313" key="2">
    <source>
        <dbReference type="Proteomes" id="UP000887578"/>
    </source>
</evidence>
<dbReference type="InterPro" id="IPR035019">
    <property type="entry name" value="Spt6_SH2_N"/>
</dbReference>
<evidence type="ECO:0000259" key="1">
    <source>
        <dbReference type="Pfam" id="PF14633"/>
    </source>
</evidence>
<dbReference type="InterPro" id="IPR035420">
    <property type="entry name" value="Spt6_SH2"/>
</dbReference>
<dbReference type="WBParaSite" id="PDA_v2.g25348.t1">
    <property type="protein sequence ID" value="PDA_v2.g25348.t1"/>
    <property type="gene ID" value="PDA_v2.g25348"/>
</dbReference>
<dbReference type="Gene3D" id="3.30.505.10">
    <property type="entry name" value="SH2 domain"/>
    <property type="match status" value="1"/>
</dbReference>
<dbReference type="GO" id="GO:0042393">
    <property type="term" value="F:histone binding"/>
    <property type="evidence" value="ECO:0007669"/>
    <property type="project" value="TreeGrafter"/>
</dbReference>
<dbReference type="GO" id="GO:0034728">
    <property type="term" value="P:nucleosome organization"/>
    <property type="evidence" value="ECO:0007669"/>
    <property type="project" value="TreeGrafter"/>
</dbReference>
<protein>
    <submittedName>
        <fullName evidence="3">Spt6 SH2 domain-containing protein</fullName>
    </submittedName>
</protein>
<name>A0A914Q294_9BILA</name>
<dbReference type="InterPro" id="IPR036860">
    <property type="entry name" value="SH2_dom_sf"/>
</dbReference>
<accession>A0A914Q294</accession>
<dbReference type="GO" id="GO:0031491">
    <property type="term" value="F:nucleosome binding"/>
    <property type="evidence" value="ECO:0007669"/>
    <property type="project" value="TreeGrafter"/>
</dbReference>
<evidence type="ECO:0000313" key="3">
    <source>
        <dbReference type="WBParaSite" id="PDA_v2.g25348.t1"/>
    </source>
</evidence>
<dbReference type="GO" id="GO:0140673">
    <property type="term" value="P:transcription elongation-coupled chromatin remodeling"/>
    <property type="evidence" value="ECO:0007669"/>
    <property type="project" value="InterPro"/>
</dbReference>